<keyword evidence="1" id="KW-0732">Signal</keyword>
<dbReference type="AlphaFoldDB" id="A0A811GE19"/>
<protein>
    <submittedName>
        <fullName evidence="2">Uncharacterized protein</fullName>
    </submittedName>
</protein>
<evidence type="ECO:0000256" key="1">
    <source>
        <dbReference type="SAM" id="SignalP"/>
    </source>
</evidence>
<accession>A0A811GE19</accession>
<proteinExistence type="predicted"/>
<dbReference type="EMBL" id="CADDTS010000036">
    <property type="protein sequence ID" value="CAB1217916.1"/>
    <property type="molecule type" value="Genomic_DNA"/>
</dbReference>
<feature type="signal peptide" evidence="1">
    <location>
        <begin position="1"/>
        <end position="21"/>
    </location>
</feature>
<name>A0A811GE19_9GAMM</name>
<dbReference type="PROSITE" id="PS51257">
    <property type="entry name" value="PROKAR_LIPOPROTEIN"/>
    <property type="match status" value="1"/>
</dbReference>
<dbReference type="Proteomes" id="UP000489961">
    <property type="component" value="Unassembled WGS sequence"/>
</dbReference>
<gene>
    <name evidence="2" type="ORF">SFB21_2165</name>
</gene>
<comment type="caution">
    <text evidence="2">The sequence shown here is derived from an EMBL/GenBank/DDBJ whole genome shotgun (WGS) entry which is preliminary data.</text>
</comment>
<sequence length="59" mass="6426">MSLFDRLSLLGIALLAAAVSAGCESKSKREFMQDANPAAQTVPPAPVSMTDWKHIIQRR</sequence>
<evidence type="ECO:0000313" key="2">
    <source>
        <dbReference type="EMBL" id="CAB1217916.1"/>
    </source>
</evidence>
<reference evidence="2 3" key="1">
    <citation type="submission" date="2020-02" db="EMBL/GenBank/DDBJ databases">
        <authorList>
            <person name="Chaudhuri R."/>
        </authorList>
    </citation>
    <scope>NUCLEOTIDE SEQUENCE [LARGE SCALE GENOMIC DNA]</scope>
    <source>
        <strain evidence="2">SFB21</strain>
    </source>
</reference>
<feature type="chain" id="PRO_5032952644" evidence="1">
    <location>
        <begin position="22"/>
        <end position="59"/>
    </location>
</feature>
<evidence type="ECO:0000313" key="3">
    <source>
        <dbReference type="Proteomes" id="UP000489961"/>
    </source>
</evidence>
<organism evidence="2 3">
    <name type="scientific">Acinetobacter bouvetii</name>
    <dbReference type="NCBI Taxonomy" id="202951"/>
    <lineage>
        <taxon>Bacteria</taxon>
        <taxon>Pseudomonadati</taxon>
        <taxon>Pseudomonadota</taxon>
        <taxon>Gammaproteobacteria</taxon>
        <taxon>Moraxellales</taxon>
        <taxon>Moraxellaceae</taxon>
        <taxon>Acinetobacter</taxon>
    </lineage>
</organism>